<dbReference type="InterPro" id="IPR025209">
    <property type="entry name" value="DUF4209"/>
</dbReference>
<accession>A0A0Q2SKU5</accession>
<dbReference type="InParanoid" id="A0A0Q2SKU5"/>
<organism evidence="3 4">
    <name type="scientific">Vibrio furnissii</name>
    <dbReference type="NCBI Taxonomy" id="29494"/>
    <lineage>
        <taxon>Bacteria</taxon>
        <taxon>Pseudomonadati</taxon>
        <taxon>Pseudomonadota</taxon>
        <taxon>Gammaproteobacteria</taxon>
        <taxon>Vibrionales</taxon>
        <taxon>Vibrionaceae</taxon>
        <taxon>Vibrio</taxon>
    </lineage>
</organism>
<sequence>MNNSSQPYSCSAFIDCAWTYELAIDEHYGYSSIMQSLTALEREKAKLGYSDQARVLNLLSRSASMMLVPHSVNEPFKPYFQDFERGRRSAMPEDFTEEELTFLEEILSDVAEPWLKSRLLDLLWLCKKPRNPEHARLAVDVYISHGIDAESWNRGVKECWERAARLCMQIRDFDRLDGIKNQLINAFHLEYPANKFMTLWLSKLMDCLKIDSEFLDDIATKLFDCGKTLSRSSDFPAARSYFDLASQKYKQSGDERAWLDSLVALAASYEHEADMRLEESSMVANSLFENAVQAYRLVPTKFRDEYDISNTIKRIRTKISESGRASLDEMGVIRSPSVDISDDVATSKAHVSGKQTLERALLYFVGLYSGPNKRILESNAQEAMRTSGISSLLGSTHMSTDGRVVGITPPLNLQSGEDDPANQAVVNRQVQQHFDIEMQFVVEGKIIPALQQILMEYRVTKELMVSLCYQSPIVPEGREQLLGNALWFGFEYDFGVAIHLLCPQVEHIVRTKLKEVGAHTSNIDRNGIENENGLSTLMELPEAVEVFGEDLCFEVGSIFTDSLGANLRNEVAHGLLSDDSASSISSIYAWWLVLRLVLHSFYQLSSAGESS</sequence>
<keyword evidence="4" id="KW-1185">Reference proteome</keyword>
<dbReference type="Proteomes" id="UP000051221">
    <property type="component" value="Unassembled WGS sequence"/>
</dbReference>
<dbReference type="RefSeq" id="WP_055465198.1">
    <property type="nucleotide sequence ID" value="NZ_LKHS01000001.1"/>
</dbReference>
<dbReference type="Pfam" id="PF24098">
    <property type="entry name" value="DUF7380"/>
    <property type="match status" value="1"/>
</dbReference>
<evidence type="ECO:0000259" key="1">
    <source>
        <dbReference type="Pfam" id="PF13910"/>
    </source>
</evidence>
<evidence type="ECO:0000313" key="3">
    <source>
        <dbReference type="EMBL" id="KQH88211.1"/>
    </source>
</evidence>
<feature type="domain" description="DUF7380" evidence="2">
    <location>
        <begin position="4"/>
        <end position="176"/>
    </location>
</feature>
<proteinExistence type="predicted"/>
<evidence type="ECO:0000313" key="4">
    <source>
        <dbReference type="Proteomes" id="UP000051221"/>
    </source>
</evidence>
<name>A0A0Q2SKU5_VIBFU</name>
<evidence type="ECO:0000259" key="2">
    <source>
        <dbReference type="Pfam" id="PF24098"/>
    </source>
</evidence>
<comment type="caution">
    <text evidence="3">The sequence shown here is derived from an EMBL/GenBank/DDBJ whole genome shotgun (WGS) entry which is preliminary data.</text>
</comment>
<protein>
    <submittedName>
        <fullName evidence="3">Uncharacterized protein</fullName>
    </submittedName>
</protein>
<dbReference type="EMBL" id="LKHS01000001">
    <property type="protein sequence ID" value="KQH88211.1"/>
    <property type="molecule type" value="Genomic_DNA"/>
</dbReference>
<gene>
    <name evidence="3" type="ORF">AMR76_01750</name>
</gene>
<dbReference type="InterPro" id="IPR055804">
    <property type="entry name" value="DUF7380"/>
</dbReference>
<dbReference type="AlphaFoldDB" id="A0A0Q2SKU5"/>
<feature type="domain" description="DUF4209" evidence="1">
    <location>
        <begin position="505"/>
        <end position="595"/>
    </location>
</feature>
<dbReference type="Pfam" id="PF13910">
    <property type="entry name" value="DUF4209"/>
    <property type="match status" value="1"/>
</dbReference>
<reference evidence="3 4" key="1">
    <citation type="submission" date="2015-08" db="EMBL/GenBank/DDBJ databases">
        <title>Antibacterial properties of a collection of Vibrionaceae strains.</title>
        <authorList>
            <person name="Giubergia S."/>
        </authorList>
    </citation>
    <scope>NUCLEOTIDE SEQUENCE [LARGE SCALE GENOMIC DNA]</scope>
    <source>
        <strain evidence="3 4">S0821</strain>
    </source>
</reference>